<dbReference type="PANTHER" id="PTHR45695">
    <property type="entry name" value="LEUCOKININ RECEPTOR-RELATED"/>
    <property type="match status" value="1"/>
</dbReference>
<dbReference type="PANTHER" id="PTHR45695:SF15">
    <property type="entry name" value="OPSIN RH2"/>
    <property type="match status" value="1"/>
</dbReference>
<evidence type="ECO:0000256" key="7">
    <source>
        <dbReference type="ARBA" id="ARBA00023224"/>
    </source>
</evidence>
<dbReference type="AlphaFoldDB" id="A0A8B6DGS5"/>
<evidence type="ECO:0000313" key="12">
    <source>
        <dbReference type="EMBL" id="VDI18401.1"/>
    </source>
</evidence>
<accession>A0A8B6DGS5</accession>
<organism evidence="12 13">
    <name type="scientific">Mytilus galloprovincialis</name>
    <name type="common">Mediterranean mussel</name>
    <dbReference type="NCBI Taxonomy" id="29158"/>
    <lineage>
        <taxon>Eukaryota</taxon>
        <taxon>Metazoa</taxon>
        <taxon>Spiralia</taxon>
        <taxon>Lophotrochozoa</taxon>
        <taxon>Mollusca</taxon>
        <taxon>Bivalvia</taxon>
        <taxon>Autobranchia</taxon>
        <taxon>Pteriomorphia</taxon>
        <taxon>Mytilida</taxon>
        <taxon>Mytiloidea</taxon>
        <taxon>Mytilidae</taxon>
        <taxon>Mytilinae</taxon>
        <taxon>Mytilus</taxon>
    </lineage>
</organism>
<dbReference type="Proteomes" id="UP000596742">
    <property type="component" value="Unassembled WGS sequence"/>
</dbReference>
<dbReference type="InterPro" id="IPR000276">
    <property type="entry name" value="GPCR_Rhodpsn"/>
</dbReference>
<gene>
    <name evidence="12" type="ORF">MGAL_10B063173</name>
</gene>
<keyword evidence="5 10" id="KW-0472">Membrane</keyword>
<dbReference type="PROSITE" id="PS50262">
    <property type="entry name" value="G_PROTEIN_RECEP_F1_2"/>
    <property type="match status" value="1"/>
</dbReference>
<comment type="similarity">
    <text evidence="8">Belongs to the G-protein coupled receptor 1 family.</text>
</comment>
<dbReference type="PROSITE" id="PS00237">
    <property type="entry name" value="G_PROTEIN_RECEP_F1_1"/>
    <property type="match status" value="1"/>
</dbReference>
<feature type="transmembrane region" description="Helical" evidence="10">
    <location>
        <begin position="142"/>
        <end position="160"/>
    </location>
</feature>
<dbReference type="Gene3D" id="1.20.1070.10">
    <property type="entry name" value="Rhodopsin 7-helix transmembrane proteins"/>
    <property type="match status" value="1"/>
</dbReference>
<keyword evidence="13" id="KW-1185">Reference proteome</keyword>
<dbReference type="Pfam" id="PF00001">
    <property type="entry name" value="7tm_1"/>
    <property type="match status" value="1"/>
</dbReference>
<evidence type="ECO:0000256" key="4">
    <source>
        <dbReference type="ARBA" id="ARBA00023040"/>
    </source>
</evidence>
<proteinExistence type="inferred from homology"/>
<keyword evidence="7 8" id="KW-0807">Transducer</keyword>
<feature type="region of interest" description="Disordered" evidence="9">
    <location>
        <begin position="276"/>
        <end position="299"/>
    </location>
</feature>
<dbReference type="EMBL" id="UYJE01003334">
    <property type="protein sequence ID" value="VDI18401.1"/>
    <property type="molecule type" value="Genomic_DNA"/>
</dbReference>
<evidence type="ECO:0000313" key="13">
    <source>
        <dbReference type="Proteomes" id="UP000596742"/>
    </source>
</evidence>
<sequence length="432" mass="49575">MTLEIPTVPSAMFEDREHNILSCYHRYMENTSLATVPISAITNCSTEDWIYPKLLLLSRRKAVLYLPVIIFQFLLMIVGCFGNALVLYIYCFRSKKRSANNFIIAMALFDFITSVVVMPIDIYDLLYHYSFYSNIACKIFRAVENATTYASAVILIQIAFDRYFKICKPLRFGNRNRTKCMSISAGILALILSSPAVVLFGTKRERISGNLCGFDCSVDQKYKDSTFQMIYYLMLGLVFIITLVTLSVLYFLIWLAIKRRKDMIIGEIPRLNVTSGQNGRQRMLSSESSDDHSSVGHNQKQFRRTFSNLSTKSKVSNLSEKLSHIKASRTTKIFIAVTIAFILSYLPSVGVMICRTVYKKIEKDSSGFVQVLLKLFSRCNYLNNAVNPIIYSFLNKHFRVEVSKLTKSIGLCWKKSYKSEFDHAYELEHLKH</sequence>
<evidence type="ECO:0000256" key="3">
    <source>
        <dbReference type="ARBA" id="ARBA00022989"/>
    </source>
</evidence>
<evidence type="ECO:0000259" key="11">
    <source>
        <dbReference type="PROSITE" id="PS50262"/>
    </source>
</evidence>
<dbReference type="PRINTS" id="PR00237">
    <property type="entry name" value="GPCRRHODOPSN"/>
</dbReference>
<feature type="transmembrane region" description="Helical" evidence="10">
    <location>
        <begin position="64"/>
        <end position="90"/>
    </location>
</feature>
<feature type="transmembrane region" description="Helical" evidence="10">
    <location>
        <begin position="181"/>
        <end position="201"/>
    </location>
</feature>
<evidence type="ECO:0000256" key="6">
    <source>
        <dbReference type="ARBA" id="ARBA00023170"/>
    </source>
</evidence>
<name>A0A8B6DGS5_MYTGA</name>
<keyword evidence="4 8" id="KW-0297">G-protein coupled receptor</keyword>
<feature type="transmembrane region" description="Helical" evidence="10">
    <location>
        <begin position="333"/>
        <end position="353"/>
    </location>
</feature>
<evidence type="ECO:0000256" key="1">
    <source>
        <dbReference type="ARBA" id="ARBA00004141"/>
    </source>
</evidence>
<evidence type="ECO:0000256" key="5">
    <source>
        <dbReference type="ARBA" id="ARBA00023136"/>
    </source>
</evidence>
<keyword evidence="3 10" id="KW-1133">Transmembrane helix</keyword>
<feature type="domain" description="G-protein coupled receptors family 1 profile" evidence="11">
    <location>
        <begin position="82"/>
        <end position="391"/>
    </location>
</feature>
<evidence type="ECO:0000256" key="10">
    <source>
        <dbReference type="SAM" id="Phobius"/>
    </source>
</evidence>
<dbReference type="CDD" id="cd00637">
    <property type="entry name" value="7tm_classA_rhodopsin-like"/>
    <property type="match status" value="1"/>
</dbReference>
<dbReference type="SUPFAM" id="SSF81321">
    <property type="entry name" value="Family A G protein-coupled receptor-like"/>
    <property type="match status" value="1"/>
</dbReference>
<feature type="transmembrane region" description="Helical" evidence="10">
    <location>
        <begin position="229"/>
        <end position="257"/>
    </location>
</feature>
<evidence type="ECO:0000256" key="2">
    <source>
        <dbReference type="ARBA" id="ARBA00022692"/>
    </source>
</evidence>
<evidence type="ECO:0000256" key="9">
    <source>
        <dbReference type="SAM" id="MobiDB-lite"/>
    </source>
</evidence>
<keyword evidence="2 8" id="KW-0812">Transmembrane</keyword>
<protein>
    <submittedName>
        <fullName evidence="12">Cholecystokinin A receptor</fullName>
    </submittedName>
</protein>
<keyword evidence="6 8" id="KW-0675">Receptor</keyword>
<reference evidence="12" key="1">
    <citation type="submission" date="2018-11" db="EMBL/GenBank/DDBJ databases">
        <authorList>
            <person name="Alioto T."/>
            <person name="Alioto T."/>
        </authorList>
    </citation>
    <scope>NUCLEOTIDE SEQUENCE</scope>
</reference>
<dbReference type="OrthoDB" id="5969463at2759"/>
<comment type="caution">
    <text evidence="12">The sequence shown here is derived from an EMBL/GenBank/DDBJ whole genome shotgun (WGS) entry which is preliminary data.</text>
</comment>
<feature type="transmembrane region" description="Helical" evidence="10">
    <location>
        <begin position="102"/>
        <end position="122"/>
    </location>
</feature>
<dbReference type="InterPro" id="IPR017452">
    <property type="entry name" value="GPCR_Rhodpsn_7TM"/>
</dbReference>
<evidence type="ECO:0000256" key="8">
    <source>
        <dbReference type="RuleBase" id="RU000688"/>
    </source>
</evidence>
<dbReference type="GO" id="GO:0004930">
    <property type="term" value="F:G protein-coupled receptor activity"/>
    <property type="evidence" value="ECO:0007669"/>
    <property type="project" value="UniProtKB-KW"/>
</dbReference>
<comment type="subcellular location">
    <subcellularLocation>
        <location evidence="1">Membrane</location>
        <topology evidence="1">Multi-pass membrane protein</topology>
    </subcellularLocation>
</comment>
<dbReference type="GO" id="GO:0005886">
    <property type="term" value="C:plasma membrane"/>
    <property type="evidence" value="ECO:0007669"/>
    <property type="project" value="TreeGrafter"/>
</dbReference>